<evidence type="ECO:0000313" key="3">
    <source>
        <dbReference type="Proteomes" id="UP001515480"/>
    </source>
</evidence>
<protein>
    <recommendedName>
        <fullName evidence="4">Apple domain-containing protein</fullName>
    </recommendedName>
</protein>
<dbReference type="EMBL" id="JBGBPQ010000001">
    <property type="protein sequence ID" value="KAL1530684.1"/>
    <property type="molecule type" value="Genomic_DNA"/>
</dbReference>
<dbReference type="Proteomes" id="UP001515480">
    <property type="component" value="Unassembled WGS sequence"/>
</dbReference>
<feature type="signal peptide" evidence="1">
    <location>
        <begin position="1"/>
        <end position="30"/>
    </location>
</feature>
<gene>
    <name evidence="2" type="ORF">AB1Y20_001584</name>
</gene>
<evidence type="ECO:0008006" key="4">
    <source>
        <dbReference type="Google" id="ProtNLM"/>
    </source>
</evidence>
<organism evidence="2 3">
    <name type="scientific">Prymnesium parvum</name>
    <name type="common">Toxic golden alga</name>
    <dbReference type="NCBI Taxonomy" id="97485"/>
    <lineage>
        <taxon>Eukaryota</taxon>
        <taxon>Haptista</taxon>
        <taxon>Haptophyta</taxon>
        <taxon>Prymnesiophyceae</taxon>
        <taxon>Prymnesiales</taxon>
        <taxon>Prymnesiaceae</taxon>
        <taxon>Prymnesium</taxon>
    </lineage>
</organism>
<keyword evidence="3" id="KW-1185">Reference proteome</keyword>
<comment type="caution">
    <text evidence="2">The sequence shown here is derived from an EMBL/GenBank/DDBJ whole genome shotgun (WGS) entry which is preliminary data.</text>
</comment>
<dbReference type="PANTHER" id="PTHR33344:SF1">
    <property type="entry name" value="OS06G0214100 PROTEIN"/>
    <property type="match status" value="1"/>
</dbReference>
<sequence>MAGVARQGGTSRRPWLFFLSFSLLAVLVFAGTGPALSILSFSLHGERKPEPHVATPATALPSAAAPAGTRLPPATPPSRCGDGRCDASETVESCFADCPGVSTGAQCGEEPHSDPGGEAVAWGMTHRAASAAECCEKCAQHAAKQPRKPCNSWVFCYLPQCWSLDTGHKHTFGECWLKWQANVARPLYGQRGRYSDEFRKKHWYAHKTGRNVDGTPRNLTVPTHVPWTGGVMGSRVDLSVSWETGPEGMRSSKGNSIVMWRAWESEAENRRRGALP</sequence>
<keyword evidence="1" id="KW-0732">Signal</keyword>
<dbReference type="AlphaFoldDB" id="A0AB34K863"/>
<reference evidence="2 3" key="1">
    <citation type="journal article" date="2024" name="Science">
        <title>Giant polyketide synthase enzymes in the biosynthesis of giant marine polyether toxins.</title>
        <authorList>
            <person name="Fallon T.R."/>
            <person name="Shende V.V."/>
            <person name="Wierzbicki I.H."/>
            <person name="Pendleton A.L."/>
            <person name="Watervoot N.F."/>
            <person name="Auber R.P."/>
            <person name="Gonzalez D.J."/>
            <person name="Wisecaver J.H."/>
            <person name="Moore B.S."/>
        </authorList>
    </citation>
    <scope>NUCLEOTIDE SEQUENCE [LARGE SCALE GENOMIC DNA]</scope>
    <source>
        <strain evidence="2 3">12B1</strain>
    </source>
</reference>
<dbReference type="PANTHER" id="PTHR33344">
    <property type="entry name" value="OS02G0761600 PROTEIN"/>
    <property type="match status" value="1"/>
</dbReference>
<evidence type="ECO:0000256" key="1">
    <source>
        <dbReference type="SAM" id="SignalP"/>
    </source>
</evidence>
<accession>A0AB34K863</accession>
<proteinExistence type="predicted"/>
<evidence type="ECO:0000313" key="2">
    <source>
        <dbReference type="EMBL" id="KAL1530684.1"/>
    </source>
</evidence>
<feature type="chain" id="PRO_5044326660" description="Apple domain-containing protein" evidence="1">
    <location>
        <begin position="31"/>
        <end position="276"/>
    </location>
</feature>
<name>A0AB34K863_PRYPA</name>